<accession>A0A811BPK0</accession>
<name>A0A811BPK0_9VIRU</name>
<proteinExistence type="predicted"/>
<organism evidence="1 2">
    <name type="scientific">Pandoravirus japonicus</name>
    <dbReference type="NCBI Taxonomy" id="2823154"/>
    <lineage>
        <taxon>Viruses</taxon>
        <taxon>Pandoravirus</taxon>
    </lineage>
</organism>
<dbReference type="EMBL" id="LC625835">
    <property type="protein sequence ID" value="BCU02682.1"/>
    <property type="molecule type" value="Genomic_DNA"/>
</dbReference>
<reference evidence="1" key="1">
    <citation type="submission" date="2021-04" db="EMBL/GenBank/DDBJ databases">
        <title>Draft Genome Sequence of Pandoravirus japonicus, Isolated from the Sabaishi River of Niigata, Japan.</title>
        <authorList>
            <person name="Hosokawa N."/>
            <person name="Takahashi H."/>
            <person name="Aoki K."/>
            <person name="Takemura M."/>
        </authorList>
    </citation>
    <scope>NUCLEOTIDE SEQUENCE</scope>
</reference>
<evidence type="ECO:0000313" key="2">
    <source>
        <dbReference type="Proteomes" id="UP001253637"/>
    </source>
</evidence>
<sequence length="72" mass="7933">MDMSHTMHRPTIGEFDFPPTLGLGLVHFVQPGQVRTTATRILFPIIPVAKDCARQATPTMVARTRGTCRRAG</sequence>
<dbReference type="Proteomes" id="UP001253637">
    <property type="component" value="Segment"/>
</dbReference>
<protein>
    <submittedName>
        <fullName evidence="1">Uncharacterized protein</fullName>
    </submittedName>
</protein>
<evidence type="ECO:0000313" key="1">
    <source>
        <dbReference type="EMBL" id="BCU02682.1"/>
    </source>
</evidence>